<dbReference type="InterPro" id="IPR009078">
    <property type="entry name" value="Ferritin-like_SF"/>
</dbReference>
<feature type="domain" description="Ferritin-like diiron" evidence="3">
    <location>
        <begin position="34"/>
        <end position="184"/>
    </location>
</feature>
<evidence type="ECO:0000256" key="2">
    <source>
        <dbReference type="ARBA" id="ARBA00023004"/>
    </source>
</evidence>
<dbReference type="InterPro" id="IPR012347">
    <property type="entry name" value="Ferritin-like"/>
</dbReference>
<organism evidence="4 5">
    <name type="scientific">Dechloromonas hankyongensis</name>
    <dbReference type="NCBI Taxonomy" id="2908002"/>
    <lineage>
        <taxon>Bacteria</taxon>
        <taxon>Pseudomonadati</taxon>
        <taxon>Pseudomonadota</taxon>
        <taxon>Betaproteobacteria</taxon>
        <taxon>Rhodocyclales</taxon>
        <taxon>Azonexaceae</taxon>
        <taxon>Dechloromonas</taxon>
    </lineage>
</organism>
<sequence>MMPASIPAGMSDVQTLRDRARHHIDEGAVTNDYRADRETVLQLLNTALATEIVCSLRYKRHYHTAKGLTAVSIAQEFLEHAREEEDHADRFADRITQLGGEPDFSPDTLTRRSHAEYVECDTIVDMIKENLVAERIAIDSYKEIVNYLGNDDPTTRRLFEEVLAVEEEHAEELHTLIHQIGTTHYAV</sequence>
<accession>A0ABS9K6K7</accession>
<dbReference type="RefSeq" id="WP_275712148.1">
    <property type="nucleotide sequence ID" value="NZ_JAKLTN010000004.1"/>
</dbReference>
<dbReference type="PROSITE" id="PS50905">
    <property type="entry name" value="FERRITIN_LIKE"/>
    <property type="match status" value="1"/>
</dbReference>
<comment type="caution">
    <text evidence="4">The sequence shown here is derived from an EMBL/GenBank/DDBJ whole genome shotgun (WGS) entry which is preliminary data.</text>
</comment>
<dbReference type="InterPro" id="IPR008331">
    <property type="entry name" value="Ferritin_DPS_dom"/>
</dbReference>
<keyword evidence="5" id="KW-1185">Reference proteome</keyword>
<dbReference type="Gene3D" id="1.20.1260.10">
    <property type="match status" value="1"/>
</dbReference>
<evidence type="ECO:0000256" key="1">
    <source>
        <dbReference type="ARBA" id="ARBA00022434"/>
    </source>
</evidence>
<evidence type="ECO:0000313" key="5">
    <source>
        <dbReference type="Proteomes" id="UP001165384"/>
    </source>
</evidence>
<keyword evidence="1" id="KW-0409">Iron storage</keyword>
<dbReference type="PANTHER" id="PTHR30295">
    <property type="entry name" value="BACTERIOFERRITIN"/>
    <property type="match status" value="1"/>
</dbReference>
<dbReference type="Pfam" id="PF00210">
    <property type="entry name" value="Ferritin"/>
    <property type="match status" value="1"/>
</dbReference>
<dbReference type="Proteomes" id="UP001165384">
    <property type="component" value="Unassembled WGS sequence"/>
</dbReference>
<name>A0ABS9K6K7_9RHOO</name>
<evidence type="ECO:0000313" key="4">
    <source>
        <dbReference type="EMBL" id="MCG2578755.1"/>
    </source>
</evidence>
<dbReference type="InterPro" id="IPR014490">
    <property type="entry name" value="Dps-like"/>
</dbReference>
<dbReference type="EMBL" id="JAKLTN010000004">
    <property type="protein sequence ID" value="MCG2578755.1"/>
    <property type="molecule type" value="Genomic_DNA"/>
</dbReference>
<keyword evidence="2" id="KW-0408">Iron</keyword>
<dbReference type="CDD" id="cd00657">
    <property type="entry name" value="Ferritin_like"/>
    <property type="match status" value="1"/>
</dbReference>
<dbReference type="PANTHER" id="PTHR30295:SF1">
    <property type="entry name" value="DNA PROTECTION DURING STARVATION PROTEIN"/>
    <property type="match status" value="1"/>
</dbReference>
<dbReference type="PIRSF" id="PIRSF018063">
    <property type="entry name" value="Ferrtn_UCP018063"/>
    <property type="match status" value="1"/>
</dbReference>
<evidence type="ECO:0000259" key="3">
    <source>
        <dbReference type="PROSITE" id="PS50905"/>
    </source>
</evidence>
<gene>
    <name evidence="4" type="ORF">LZ012_17290</name>
</gene>
<protein>
    <submittedName>
        <fullName evidence="4">Bacterioferritin</fullName>
    </submittedName>
</protein>
<reference evidence="4" key="1">
    <citation type="submission" date="2022-01" db="EMBL/GenBank/DDBJ databases">
        <authorList>
            <person name="Jo J.-H."/>
            <person name="Im W.-T."/>
        </authorList>
    </citation>
    <scope>NUCLEOTIDE SEQUENCE</scope>
    <source>
        <strain evidence="4">XY25</strain>
    </source>
</reference>
<dbReference type="SUPFAM" id="SSF47240">
    <property type="entry name" value="Ferritin-like"/>
    <property type="match status" value="1"/>
</dbReference>
<dbReference type="InterPro" id="IPR009040">
    <property type="entry name" value="Ferritin-like_diiron"/>
</dbReference>
<proteinExistence type="predicted"/>